<evidence type="ECO:0000256" key="2">
    <source>
        <dbReference type="ARBA" id="ARBA00022771"/>
    </source>
</evidence>
<name>A0AAD7BET6_9AGAR</name>
<sequence>MKEVNTLTGKALANANTFMRVAPFDHTLMPSMTAVAIHIELLRNGHMWKDEKFQTIRTSFTQICDIARYNGWGFTLSNHCDALDKILSHMPSAWNKWGSVVSRQPKRDYKTEASDSDHSDVDISAWFEKLNTISSFSRALELQRVKLGTERYGRAQLHTCSCCNAGSVTLKKCSGCQRTWYCNNLCQKRHWNSHREECKAGRIDEGSKGVVGAEGV</sequence>
<comment type="caution">
    <text evidence="6">The sequence shown here is derived from an EMBL/GenBank/DDBJ whole genome shotgun (WGS) entry which is preliminary data.</text>
</comment>
<evidence type="ECO:0000256" key="4">
    <source>
        <dbReference type="PROSITE-ProRule" id="PRU00134"/>
    </source>
</evidence>
<dbReference type="Proteomes" id="UP001221142">
    <property type="component" value="Unassembled WGS sequence"/>
</dbReference>
<keyword evidence="7" id="KW-1185">Reference proteome</keyword>
<dbReference type="PROSITE" id="PS50865">
    <property type="entry name" value="ZF_MYND_2"/>
    <property type="match status" value="1"/>
</dbReference>
<evidence type="ECO:0000256" key="3">
    <source>
        <dbReference type="ARBA" id="ARBA00022833"/>
    </source>
</evidence>
<proteinExistence type="predicted"/>
<evidence type="ECO:0000313" key="7">
    <source>
        <dbReference type="Proteomes" id="UP001221142"/>
    </source>
</evidence>
<protein>
    <recommendedName>
        <fullName evidence="5">MYND-type domain-containing protein</fullName>
    </recommendedName>
</protein>
<keyword evidence="2 4" id="KW-0863">Zinc-finger</keyword>
<dbReference type="Gene3D" id="6.10.140.2220">
    <property type="match status" value="1"/>
</dbReference>
<evidence type="ECO:0000313" key="6">
    <source>
        <dbReference type="EMBL" id="KAJ7618622.1"/>
    </source>
</evidence>
<evidence type="ECO:0000256" key="1">
    <source>
        <dbReference type="ARBA" id="ARBA00022723"/>
    </source>
</evidence>
<evidence type="ECO:0000259" key="5">
    <source>
        <dbReference type="PROSITE" id="PS50865"/>
    </source>
</evidence>
<organism evidence="6 7">
    <name type="scientific">Roridomyces roridus</name>
    <dbReference type="NCBI Taxonomy" id="1738132"/>
    <lineage>
        <taxon>Eukaryota</taxon>
        <taxon>Fungi</taxon>
        <taxon>Dikarya</taxon>
        <taxon>Basidiomycota</taxon>
        <taxon>Agaricomycotina</taxon>
        <taxon>Agaricomycetes</taxon>
        <taxon>Agaricomycetidae</taxon>
        <taxon>Agaricales</taxon>
        <taxon>Marasmiineae</taxon>
        <taxon>Mycenaceae</taxon>
        <taxon>Roridomyces</taxon>
    </lineage>
</organism>
<dbReference type="GO" id="GO:0008270">
    <property type="term" value="F:zinc ion binding"/>
    <property type="evidence" value="ECO:0007669"/>
    <property type="project" value="UniProtKB-KW"/>
</dbReference>
<dbReference type="AlphaFoldDB" id="A0AAD7BET6"/>
<keyword evidence="1" id="KW-0479">Metal-binding</keyword>
<gene>
    <name evidence="6" type="ORF">FB45DRAFT_1033818</name>
</gene>
<dbReference type="SUPFAM" id="SSF144232">
    <property type="entry name" value="HIT/MYND zinc finger-like"/>
    <property type="match status" value="1"/>
</dbReference>
<keyword evidence="3" id="KW-0862">Zinc</keyword>
<dbReference type="EMBL" id="JARKIF010000019">
    <property type="protein sequence ID" value="KAJ7618622.1"/>
    <property type="molecule type" value="Genomic_DNA"/>
</dbReference>
<dbReference type="InterPro" id="IPR002893">
    <property type="entry name" value="Znf_MYND"/>
</dbReference>
<accession>A0AAD7BET6</accession>
<dbReference type="Pfam" id="PF01753">
    <property type="entry name" value="zf-MYND"/>
    <property type="match status" value="1"/>
</dbReference>
<reference evidence="6" key="1">
    <citation type="submission" date="2023-03" db="EMBL/GenBank/DDBJ databases">
        <title>Massive genome expansion in bonnet fungi (Mycena s.s.) driven by repeated elements and novel gene families across ecological guilds.</title>
        <authorList>
            <consortium name="Lawrence Berkeley National Laboratory"/>
            <person name="Harder C.B."/>
            <person name="Miyauchi S."/>
            <person name="Viragh M."/>
            <person name="Kuo A."/>
            <person name="Thoen E."/>
            <person name="Andreopoulos B."/>
            <person name="Lu D."/>
            <person name="Skrede I."/>
            <person name="Drula E."/>
            <person name="Henrissat B."/>
            <person name="Morin E."/>
            <person name="Kohler A."/>
            <person name="Barry K."/>
            <person name="LaButti K."/>
            <person name="Morin E."/>
            <person name="Salamov A."/>
            <person name="Lipzen A."/>
            <person name="Mereny Z."/>
            <person name="Hegedus B."/>
            <person name="Baldrian P."/>
            <person name="Stursova M."/>
            <person name="Weitz H."/>
            <person name="Taylor A."/>
            <person name="Grigoriev I.V."/>
            <person name="Nagy L.G."/>
            <person name="Martin F."/>
            <person name="Kauserud H."/>
        </authorList>
    </citation>
    <scope>NUCLEOTIDE SEQUENCE</scope>
    <source>
        <strain evidence="6">9284</strain>
    </source>
</reference>
<feature type="domain" description="MYND-type" evidence="5">
    <location>
        <begin position="160"/>
        <end position="198"/>
    </location>
</feature>